<dbReference type="GO" id="GO:0005829">
    <property type="term" value="C:cytosol"/>
    <property type="evidence" value="ECO:0007669"/>
    <property type="project" value="TreeGrafter"/>
</dbReference>
<name>A0A848CJ92_9FIRM</name>
<protein>
    <submittedName>
        <fullName evidence="2">DEAD/DEAH box helicase family protein</fullName>
    </submittedName>
</protein>
<gene>
    <name evidence="2" type="ORF">HF855_01225</name>
</gene>
<dbReference type="PANTHER" id="PTHR47396:SF1">
    <property type="entry name" value="ATP-DEPENDENT HELICASE IRC3-RELATED"/>
    <property type="match status" value="1"/>
</dbReference>
<dbReference type="AlphaFoldDB" id="A0A848CJ92"/>
<sequence>MHVAMVGSMYSRGKFNERINSYGMVIMDECHHAASNTSMELLQKINAKYVYGVSATPKRGDSLDRIIYMLLGPLRHRFTALERAQEQGIGHYFVPRYTRVVDNAESKDDINKAYSLISTSRVRNEMIVNDVLTCVARKQTPVILTKFKEHAKFLYDALKGKADHVFLLYGDNSDKENAEIRVRLKQVPENETLILVATGQKIGEGFDFPRLDVLMLAAPVSFEGRLEQYVGRLNRDYPGKEAVYVYDYIDSHVRFFDKMYAKRLRTYKKTGFSIWTGELQSKQMINAIFDSGNYTEKFEQDIVEAEKMVVISSPDIRQDKIERFLFLMKGRQEAGVKVTIITTDPEEIVYGSSDVCHELIRTMQLVGMNVVTKTEVEERFAVIDDELVWHGGMNLLGKVDVWDNLMRIRNHQVAAELLEIALGYLSEK</sequence>
<dbReference type="GO" id="GO:0016787">
    <property type="term" value="F:hydrolase activity"/>
    <property type="evidence" value="ECO:0007669"/>
    <property type="project" value="InterPro"/>
</dbReference>
<keyword evidence="2" id="KW-0347">Helicase</keyword>
<dbReference type="Pfam" id="PF04851">
    <property type="entry name" value="ResIII"/>
    <property type="match status" value="1"/>
</dbReference>
<keyword evidence="2" id="KW-0547">Nucleotide-binding</keyword>
<keyword evidence="2" id="KW-0067">ATP-binding</keyword>
<dbReference type="Gene3D" id="3.40.50.300">
    <property type="entry name" value="P-loop containing nucleotide triphosphate hydrolases"/>
    <property type="match status" value="2"/>
</dbReference>
<dbReference type="CDD" id="cd18785">
    <property type="entry name" value="SF2_C"/>
    <property type="match status" value="1"/>
</dbReference>
<evidence type="ECO:0000259" key="1">
    <source>
        <dbReference type="Pfam" id="PF04851"/>
    </source>
</evidence>
<accession>A0A848CJ92</accession>
<keyword evidence="2" id="KW-0378">Hydrolase</keyword>
<dbReference type="Proteomes" id="UP000580130">
    <property type="component" value="Unassembled WGS sequence"/>
</dbReference>
<evidence type="ECO:0000313" key="3">
    <source>
        <dbReference type="Proteomes" id="UP000580130"/>
    </source>
</evidence>
<dbReference type="GO" id="GO:0004386">
    <property type="term" value="F:helicase activity"/>
    <property type="evidence" value="ECO:0007669"/>
    <property type="project" value="UniProtKB-KW"/>
</dbReference>
<evidence type="ECO:0000313" key="2">
    <source>
        <dbReference type="EMBL" id="NME56078.1"/>
    </source>
</evidence>
<dbReference type="EMBL" id="JABAFX010000002">
    <property type="protein sequence ID" value="NME56078.1"/>
    <property type="molecule type" value="Genomic_DNA"/>
</dbReference>
<dbReference type="SUPFAM" id="SSF56024">
    <property type="entry name" value="Phospholipase D/nuclease"/>
    <property type="match status" value="1"/>
</dbReference>
<dbReference type="GO" id="GO:0003677">
    <property type="term" value="F:DNA binding"/>
    <property type="evidence" value="ECO:0007669"/>
    <property type="project" value="InterPro"/>
</dbReference>
<reference evidence="2 3" key="1">
    <citation type="submission" date="2020-04" db="EMBL/GenBank/DDBJ databases">
        <authorList>
            <person name="Hitch T.C.A."/>
            <person name="Wylensek D."/>
            <person name="Clavel T."/>
        </authorList>
    </citation>
    <scope>NUCLEOTIDE SEQUENCE [LARGE SCALE GENOMIC DNA]</scope>
    <source>
        <strain evidence="2 3">BSM-383-APC-5F</strain>
    </source>
</reference>
<dbReference type="SUPFAM" id="SSF52540">
    <property type="entry name" value="P-loop containing nucleoside triphosphate hydrolases"/>
    <property type="match status" value="1"/>
</dbReference>
<proteinExistence type="predicted"/>
<dbReference type="Gene3D" id="3.30.870.10">
    <property type="entry name" value="Endonuclease Chain A"/>
    <property type="match status" value="1"/>
</dbReference>
<organism evidence="2 3">
    <name type="scientific">Dorea formicigenerans</name>
    <dbReference type="NCBI Taxonomy" id="39486"/>
    <lineage>
        <taxon>Bacteria</taxon>
        <taxon>Bacillati</taxon>
        <taxon>Bacillota</taxon>
        <taxon>Clostridia</taxon>
        <taxon>Lachnospirales</taxon>
        <taxon>Lachnospiraceae</taxon>
        <taxon>Dorea</taxon>
    </lineage>
</organism>
<dbReference type="GO" id="GO:0005524">
    <property type="term" value="F:ATP binding"/>
    <property type="evidence" value="ECO:0007669"/>
    <property type="project" value="InterPro"/>
</dbReference>
<dbReference type="InterPro" id="IPR050742">
    <property type="entry name" value="Helicase_Restrict-Modif_Enz"/>
</dbReference>
<dbReference type="CDD" id="cd09126">
    <property type="entry name" value="PLDc_C_DEXD_like"/>
    <property type="match status" value="1"/>
</dbReference>
<dbReference type="PANTHER" id="PTHR47396">
    <property type="entry name" value="TYPE I RESTRICTION ENZYME ECOKI R PROTEIN"/>
    <property type="match status" value="1"/>
</dbReference>
<feature type="domain" description="Helicase/UvrB N-terminal" evidence="1">
    <location>
        <begin position="16"/>
        <end position="59"/>
    </location>
</feature>
<dbReference type="InterPro" id="IPR006935">
    <property type="entry name" value="Helicase/UvrB_N"/>
</dbReference>
<dbReference type="InterPro" id="IPR027417">
    <property type="entry name" value="P-loop_NTPase"/>
</dbReference>
<comment type="caution">
    <text evidence="2">The sequence shown here is derived from an EMBL/GenBank/DDBJ whole genome shotgun (WGS) entry which is preliminary data.</text>
</comment>